<evidence type="ECO:0000313" key="1">
    <source>
        <dbReference type="Proteomes" id="UP000694843"/>
    </source>
</evidence>
<dbReference type="Proteomes" id="UP000694843">
    <property type="component" value="Unplaced"/>
</dbReference>
<reference evidence="2" key="1">
    <citation type="submission" date="2025-08" db="UniProtKB">
        <authorList>
            <consortium name="RefSeq"/>
        </authorList>
    </citation>
    <scope>IDENTIFICATION</scope>
</reference>
<dbReference type="GeneID" id="108674866"/>
<proteinExistence type="predicted"/>
<protein>
    <submittedName>
        <fullName evidence="2">Uncharacterized protein LOC108674866</fullName>
    </submittedName>
</protein>
<sequence>MNLSELLAQSNYILLDQTSFILNTEQKMQSNVSQSITKNKKIVGAKGCEDTEVNSKHIEDLELHTSKLCVMKKSIDSTADVLDTSRVEDVLYDIVSLPSTSSLHHDQPVTSKLRLKKTGEKAAQTLPHTNDELIAADVEVLLNTDDKLAAFHTKDELDDSISKCALSHCSHVDNDVNSADNDVNINN</sequence>
<gene>
    <name evidence="2" type="primary">LOC108674866</name>
</gene>
<accession>A0A8B7NX93</accession>
<dbReference type="KEGG" id="hazt:108674866"/>
<name>A0A8B7NX93_HYAAZ</name>
<dbReference type="AlphaFoldDB" id="A0A8B7NX93"/>
<evidence type="ECO:0000313" key="2">
    <source>
        <dbReference type="RefSeq" id="XP_018018340.1"/>
    </source>
</evidence>
<dbReference type="RefSeq" id="XP_018018340.1">
    <property type="nucleotide sequence ID" value="XM_018162851.2"/>
</dbReference>
<keyword evidence="1" id="KW-1185">Reference proteome</keyword>
<organism evidence="1 2">
    <name type="scientific">Hyalella azteca</name>
    <name type="common">Amphipod</name>
    <dbReference type="NCBI Taxonomy" id="294128"/>
    <lineage>
        <taxon>Eukaryota</taxon>
        <taxon>Metazoa</taxon>
        <taxon>Ecdysozoa</taxon>
        <taxon>Arthropoda</taxon>
        <taxon>Crustacea</taxon>
        <taxon>Multicrustacea</taxon>
        <taxon>Malacostraca</taxon>
        <taxon>Eumalacostraca</taxon>
        <taxon>Peracarida</taxon>
        <taxon>Amphipoda</taxon>
        <taxon>Senticaudata</taxon>
        <taxon>Talitrida</taxon>
        <taxon>Talitroidea</taxon>
        <taxon>Hyalellidae</taxon>
        <taxon>Hyalella</taxon>
    </lineage>
</organism>